<comment type="cofactor">
    <cofactor evidence="1 5 6">
        <name>pyridoxal 5'-phosphate</name>
        <dbReference type="ChEBI" id="CHEBI:597326"/>
    </cofactor>
</comment>
<reference evidence="7 8" key="1">
    <citation type="submission" date="2019-07" db="EMBL/GenBank/DDBJ databases">
        <title>Analysis of the biochemical properties, biological activity and biotechnological potential of siderophores and biosurfactants produced by Antarctic psychrotolerant bacteria.</title>
        <authorList>
            <person name="Styczynski M."/>
            <person name="Krucon T."/>
            <person name="Decewicz P."/>
            <person name="Dziewit L."/>
        </authorList>
    </citation>
    <scope>NUCLEOTIDE SEQUENCE [LARGE SCALE GENOMIC DNA]</scope>
    <source>
        <strain evidence="7 8">ANT_H27</strain>
    </source>
</reference>
<dbReference type="Pfam" id="PF00282">
    <property type="entry name" value="Pyridoxal_deC"/>
    <property type="match status" value="1"/>
</dbReference>
<keyword evidence="3 6" id="KW-0456">Lyase</keyword>
<comment type="caution">
    <text evidence="7">The sequence shown here is derived from an EMBL/GenBank/DDBJ whole genome shotgun (WGS) entry which is preliminary data.</text>
</comment>
<dbReference type="EMBL" id="VOBL01000001">
    <property type="protein sequence ID" value="KAA0979813.1"/>
    <property type="molecule type" value="Genomic_DNA"/>
</dbReference>
<evidence type="ECO:0000313" key="8">
    <source>
        <dbReference type="Proteomes" id="UP000323856"/>
    </source>
</evidence>
<protein>
    <submittedName>
        <fullName evidence="7">Aspartate aminotransferase family protein</fullName>
    </submittedName>
</protein>
<dbReference type="SUPFAM" id="SSF53383">
    <property type="entry name" value="PLP-dependent transferases"/>
    <property type="match status" value="1"/>
</dbReference>
<evidence type="ECO:0000256" key="6">
    <source>
        <dbReference type="RuleBase" id="RU000382"/>
    </source>
</evidence>
<evidence type="ECO:0000256" key="2">
    <source>
        <dbReference type="ARBA" id="ARBA00022898"/>
    </source>
</evidence>
<sequence>MDHDAQHILETLKALRAQDAPTHGGHVMSYVYDSGRTDLDSLAARAMELVQPVNGLDPTMFGSVAHMERELLTFARELLGGDHTVTGTATSGGTESCLLAVKTARANHRGAGPARILAPTSIHAAFHKAADYFGLALDLVPVGHDGELDPERLIERMGPDTALVVLSAPSYPHGALDPIQQVAAAALERGIDCHVDACFGGWILPFWEGLPPWDLAVPGVTSLSADLHKYGYAPKGISVLLTKNKQRQRGQFFATTNWPGYPVVNPTLLGSKSAAPLAAAWAITKYLGTEGYAALAEPCKRATSVLIEQINGIEGLRVLGRPIGPLLAVVRDPEVDADSGVDPHLWADALAAAGWHVQMQPGYRQPDGSWLERTTHLTITPVTESVLPELCTALERCADSVRGSHSPDSEQVLSALGIDFAGVPEPGALQQVLGALGVSGERGALPREMAPLLGLVEALPRDISAQLLIDLLASLVAPEPG</sequence>
<dbReference type="GO" id="GO:0008483">
    <property type="term" value="F:transaminase activity"/>
    <property type="evidence" value="ECO:0007669"/>
    <property type="project" value="UniProtKB-KW"/>
</dbReference>
<evidence type="ECO:0000256" key="1">
    <source>
        <dbReference type="ARBA" id="ARBA00001933"/>
    </source>
</evidence>
<name>A0A5B0ELX6_9MICC</name>
<keyword evidence="7" id="KW-0808">Transferase</keyword>
<dbReference type="InterPro" id="IPR015421">
    <property type="entry name" value="PyrdxlP-dep_Trfase_major"/>
</dbReference>
<dbReference type="InterPro" id="IPR015422">
    <property type="entry name" value="PyrdxlP-dep_Trfase_small"/>
</dbReference>
<dbReference type="InterPro" id="IPR002129">
    <property type="entry name" value="PyrdxlP-dep_de-COase"/>
</dbReference>
<dbReference type="Gene3D" id="3.90.1150.10">
    <property type="entry name" value="Aspartate Aminotransferase, domain 1"/>
    <property type="match status" value="1"/>
</dbReference>
<keyword evidence="7" id="KW-0032">Aminotransferase</keyword>
<evidence type="ECO:0000313" key="7">
    <source>
        <dbReference type="EMBL" id="KAA0979813.1"/>
    </source>
</evidence>
<dbReference type="InterPro" id="IPR015424">
    <property type="entry name" value="PyrdxlP-dep_Trfase"/>
</dbReference>
<dbReference type="AlphaFoldDB" id="A0A5B0ELX6"/>
<dbReference type="GO" id="GO:0019752">
    <property type="term" value="P:carboxylic acid metabolic process"/>
    <property type="evidence" value="ECO:0007669"/>
    <property type="project" value="InterPro"/>
</dbReference>
<accession>A0A5B0ELX6</accession>
<dbReference type="PANTHER" id="PTHR42735">
    <property type="match status" value="1"/>
</dbReference>
<organism evidence="7 8">
    <name type="scientific">Paeniglutamicibacter gangotriensis</name>
    <dbReference type="NCBI Taxonomy" id="254787"/>
    <lineage>
        <taxon>Bacteria</taxon>
        <taxon>Bacillati</taxon>
        <taxon>Actinomycetota</taxon>
        <taxon>Actinomycetes</taxon>
        <taxon>Micrococcales</taxon>
        <taxon>Micrococcaceae</taxon>
        <taxon>Paeniglutamicibacter</taxon>
    </lineage>
</organism>
<dbReference type="GO" id="GO:0030170">
    <property type="term" value="F:pyridoxal phosphate binding"/>
    <property type="evidence" value="ECO:0007669"/>
    <property type="project" value="InterPro"/>
</dbReference>
<keyword evidence="2 5" id="KW-0663">Pyridoxal phosphate</keyword>
<dbReference type="RefSeq" id="WP_149618380.1">
    <property type="nucleotide sequence ID" value="NZ_VOBL01000001.1"/>
</dbReference>
<comment type="similarity">
    <text evidence="4">Belongs to the group II decarboxylase family. Sphingosine-1-phosphate lyase subfamily.</text>
</comment>
<gene>
    <name evidence="7" type="ORF">FQ154_01230</name>
</gene>
<dbReference type="OrthoDB" id="3401800at2"/>
<dbReference type="Gene3D" id="3.40.640.10">
    <property type="entry name" value="Type I PLP-dependent aspartate aminotransferase-like (Major domain)"/>
    <property type="match status" value="1"/>
</dbReference>
<dbReference type="Proteomes" id="UP000323856">
    <property type="component" value="Unassembled WGS sequence"/>
</dbReference>
<dbReference type="GO" id="GO:0004058">
    <property type="term" value="F:aromatic-L-amino-acid decarboxylase activity"/>
    <property type="evidence" value="ECO:0007669"/>
    <property type="project" value="UniProtKB-ARBA"/>
</dbReference>
<evidence type="ECO:0000256" key="3">
    <source>
        <dbReference type="ARBA" id="ARBA00023239"/>
    </source>
</evidence>
<proteinExistence type="inferred from homology"/>
<dbReference type="InterPro" id="IPR050477">
    <property type="entry name" value="GrpII_AminoAcid_Decarb"/>
</dbReference>
<dbReference type="PANTHER" id="PTHR42735:SF6">
    <property type="entry name" value="SPHINGOSINE-1-PHOSPHATE LYASE 1"/>
    <property type="match status" value="1"/>
</dbReference>
<evidence type="ECO:0000256" key="5">
    <source>
        <dbReference type="PIRSR" id="PIRSR602129-50"/>
    </source>
</evidence>
<feature type="modified residue" description="N6-(pyridoxal phosphate)lysine" evidence="5">
    <location>
        <position position="229"/>
    </location>
</feature>
<evidence type="ECO:0000256" key="4">
    <source>
        <dbReference type="ARBA" id="ARBA00038302"/>
    </source>
</evidence>